<accession>A0AAV4QYX6</accession>
<protein>
    <submittedName>
        <fullName evidence="1">Uncharacterized protein</fullName>
    </submittedName>
</protein>
<proteinExistence type="predicted"/>
<name>A0AAV4QYX6_9ARAC</name>
<evidence type="ECO:0000313" key="1">
    <source>
        <dbReference type="EMBL" id="GIY13257.1"/>
    </source>
</evidence>
<evidence type="ECO:0000313" key="2">
    <source>
        <dbReference type="Proteomes" id="UP001054837"/>
    </source>
</evidence>
<gene>
    <name evidence="1" type="ORF">CDAR_555631</name>
</gene>
<sequence>MISSATINMDCPLSRQQYSFCWCPNHKSNANSSPRSMQGAFERATSAVHSPRRDITVHFFLRQATNNGHIPKGIWRRASFAEEEKREKYSWGEKTKAGTNRENESLWREIHHYGWQVEEKASVALWKKRINKKRLHMQPQVTPTLLMFSVLIICSNGRKTGKVLLGRENKSRNKSENESLWQKIHHYGWQVEEKQVVCVVEEQWPRAKFLRF</sequence>
<dbReference type="AlphaFoldDB" id="A0AAV4QYX6"/>
<reference evidence="1 2" key="1">
    <citation type="submission" date="2021-06" db="EMBL/GenBank/DDBJ databases">
        <title>Caerostris darwini draft genome.</title>
        <authorList>
            <person name="Kono N."/>
            <person name="Arakawa K."/>
        </authorList>
    </citation>
    <scope>NUCLEOTIDE SEQUENCE [LARGE SCALE GENOMIC DNA]</scope>
</reference>
<organism evidence="1 2">
    <name type="scientific">Caerostris darwini</name>
    <dbReference type="NCBI Taxonomy" id="1538125"/>
    <lineage>
        <taxon>Eukaryota</taxon>
        <taxon>Metazoa</taxon>
        <taxon>Ecdysozoa</taxon>
        <taxon>Arthropoda</taxon>
        <taxon>Chelicerata</taxon>
        <taxon>Arachnida</taxon>
        <taxon>Araneae</taxon>
        <taxon>Araneomorphae</taxon>
        <taxon>Entelegynae</taxon>
        <taxon>Araneoidea</taxon>
        <taxon>Araneidae</taxon>
        <taxon>Caerostris</taxon>
    </lineage>
</organism>
<keyword evidence="2" id="KW-1185">Reference proteome</keyword>
<dbReference type="Proteomes" id="UP001054837">
    <property type="component" value="Unassembled WGS sequence"/>
</dbReference>
<comment type="caution">
    <text evidence="1">The sequence shown here is derived from an EMBL/GenBank/DDBJ whole genome shotgun (WGS) entry which is preliminary data.</text>
</comment>
<dbReference type="EMBL" id="BPLQ01005205">
    <property type="protein sequence ID" value="GIY13257.1"/>
    <property type="molecule type" value="Genomic_DNA"/>
</dbReference>